<reference evidence="1" key="1">
    <citation type="submission" date="2020-05" db="EMBL/GenBank/DDBJ databases">
        <title>Mycena genomes resolve the evolution of fungal bioluminescence.</title>
        <authorList>
            <person name="Tsai I.J."/>
        </authorList>
    </citation>
    <scope>NUCLEOTIDE SEQUENCE</scope>
    <source>
        <strain evidence="1">CCC161011</strain>
    </source>
</reference>
<dbReference type="OrthoDB" id="3266451at2759"/>
<name>A0A8H6XYP1_9AGAR</name>
<keyword evidence="2" id="KW-1185">Reference proteome</keyword>
<protein>
    <submittedName>
        <fullName evidence="1">F-box domain-containing protein</fullName>
    </submittedName>
</protein>
<dbReference type="AlphaFoldDB" id="A0A8H6XYP1"/>
<gene>
    <name evidence="1" type="ORF">MVEN_01381500</name>
</gene>
<dbReference type="Proteomes" id="UP000620124">
    <property type="component" value="Unassembled WGS sequence"/>
</dbReference>
<evidence type="ECO:0000313" key="2">
    <source>
        <dbReference type="Proteomes" id="UP000620124"/>
    </source>
</evidence>
<proteinExistence type="predicted"/>
<organism evidence="1 2">
    <name type="scientific">Mycena venus</name>
    <dbReference type="NCBI Taxonomy" id="2733690"/>
    <lineage>
        <taxon>Eukaryota</taxon>
        <taxon>Fungi</taxon>
        <taxon>Dikarya</taxon>
        <taxon>Basidiomycota</taxon>
        <taxon>Agaricomycotina</taxon>
        <taxon>Agaricomycetes</taxon>
        <taxon>Agaricomycetidae</taxon>
        <taxon>Agaricales</taxon>
        <taxon>Marasmiineae</taxon>
        <taxon>Mycenaceae</taxon>
        <taxon>Mycena</taxon>
    </lineage>
</organism>
<evidence type="ECO:0000313" key="1">
    <source>
        <dbReference type="EMBL" id="KAF7348635.1"/>
    </source>
</evidence>
<accession>A0A8H6XYP1</accession>
<sequence length="315" mass="35768">MRYSCRKVMSWNGNPGYSMLSAIPLRRDPTITTLLRSGRLPHPNQRGDLESLFQEVEANISDDEDRIWDLKHQVSLLRSRISVLRENKCILSSLSAPIRKAPPEIIQHIFELAVDANHFKDVKYVSVATRVSSVCAQWRSMAHATPRIWASFVVDIVHCTKEWNGISIERHPDLRTTTAAIAVGHDIMQLYLAHASRWRFESFNFGAITSQARGILMAALQSYEQLESFDMDVYMTMVRPRWPGSNAPGVFDIGVDRLDSLSLTDSKSLLLLEKESLLVRYDDGCEKFYGYNDKSPAQSSDEEDGLDYAIDADCY</sequence>
<dbReference type="EMBL" id="JACAZI010000011">
    <property type="protein sequence ID" value="KAF7348635.1"/>
    <property type="molecule type" value="Genomic_DNA"/>
</dbReference>
<comment type="caution">
    <text evidence="1">The sequence shown here is derived from an EMBL/GenBank/DDBJ whole genome shotgun (WGS) entry which is preliminary data.</text>
</comment>